<evidence type="ECO:0000259" key="7">
    <source>
        <dbReference type="PROSITE" id="PS50110"/>
    </source>
</evidence>
<dbReference type="SUPFAM" id="SSF52172">
    <property type="entry name" value="CheY-like"/>
    <property type="match status" value="1"/>
</dbReference>
<dbReference type="PRINTS" id="PR00038">
    <property type="entry name" value="HTHLUXR"/>
</dbReference>
<dbReference type="Gene3D" id="3.40.50.2300">
    <property type="match status" value="1"/>
</dbReference>
<dbReference type="PROSITE" id="PS50043">
    <property type="entry name" value="HTH_LUXR_2"/>
    <property type="match status" value="1"/>
</dbReference>
<dbReference type="InterPro" id="IPR000792">
    <property type="entry name" value="Tscrpt_reg_LuxR_C"/>
</dbReference>
<evidence type="ECO:0000256" key="1">
    <source>
        <dbReference type="ARBA" id="ARBA00022553"/>
    </source>
</evidence>
<name>A0AAU8IBQ8_9BACL</name>
<dbReference type="CDD" id="cd17535">
    <property type="entry name" value="REC_NarL-like"/>
    <property type="match status" value="1"/>
</dbReference>
<dbReference type="InterPro" id="IPR058245">
    <property type="entry name" value="NreC/VraR/RcsB-like_REC"/>
</dbReference>
<dbReference type="Pfam" id="PF00196">
    <property type="entry name" value="GerE"/>
    <property type="match status" value="1"/>
</dbReference>
<proteinExistence type="predicted"/>
<feature type="domain" description="Response regulatory" evidence="7">
    <location>
        <begin position="2"/>
        <end position="118"/>
    </location>
</feature>
<dbReference type="PANTHER" id="PTHR43214:SF40">
    <property type="entry name" value="TRANSCRIPTIONAL REGULATORY PROTEIN LNRK"/>
    <property type="match status" value="1"/>
</dbReference>
<dbReference type="InterPro" id="IPR039420">
    <property type="entry name" value="WalR-like"/>
</dbReference>
<evidence type="ECO:0000256" key="4">
    <source>
        <dbReference type="ARBA" id="ARBA00023163"/>
    </source>
</evidence>
<dbReference type="EMBL" id="CP159510">
    <property type="protein sequence ID" value="XCJ15643.1"/>
    <property type="molecule type" value="Genomic_DNA"/>
</dbReference>
<dbReference type="SMART" id="SM00421">
    <property type="entry name" value="HTH_LUXR"/>
    <property type="match status" value="1"/>
</dbReference>
<dbReference type="PROSITE" id="PS50110">
    <property type="entry name" value="RESPONSE_REGULATORY"/>
    <property type="match status" value="1"/>
</dbReference>
<dbReference type="InterPro" id="IPR001789">
    <property type="entry name" value="Sig_transdc_resp-reg_receiver"/>
</dbReference>
<accession>A0AAU8IBQ8</accession>
<evidence type="ECO:0000256" key="3">
    <source>
        <dbReference type="ARBA" id="ARBA00023125"/>
    </source>
</evidence>
<evidence type="ECO:0000256" key="5">
    <source>
        <dbReference type="PROSITE-ProRule" id="PRU00169"/>
    </source>
</evidence>
<gene>
    <name evidence="8" type="ORF">ABNN70_07815</name>
</gene>
<dbReference type="GO" id="GO:0006355">
    <property type="term" value="P:regulation of DNA-templated transcription"/>
    <property type="evidence" value="ECO:0007669"/>
    <property type="project" value="InterPro"/>
</dbReference>
<dbReference type="SUPFAM" id="SSF46894">
    <property type="entry name" value="C-terminal effector domain of the bipartite response regulators"/>
    <property type="match status" value="1"/>
</dbReference>
<keyword evidence="3" id="KW-0238">DNA-binding</keyword>
<dbReference type="GO" id="GO:0000160">
    <property type="term" value="P:phosphorelay signal transduction system"/>
    <property type="evidence" value="ECO:0007669"/>
    <property type="project" value="InterPro"/>
</dbReference>
<dbReference type="AlphaFoldDB" id="A0AAU8IBQ8"/>
<feature type="modified residue" description="4-aspartylphosphate" evidence="5">
    <location>
        <position position="53"/>
    </location>
</feature>
<sequence>MKVLIVDDDQLVSASLQTILESDPVIQVLACGASGSQAISLYRRLKPDILLMDIRMDAMTGIDAAAVILKEDPQANVLFLTTFSDDEYIIEALKIGAKGYILKQNFESIIPALKAVASGQRVFGDTVVRKIPGLIRQKSRPDFESFHLNKREIAMIEQVASGKSNREIAQALYLSEGTVRNYISSILVKLGLRDRTQLAVFYYKQQGS</sequence>
<dbReference type="Pfam" id="PF00072">
    <property type="entry name" value="Response_reg"/>
    <property type="match status" value="1"/>
</dbReference>
<dbReference type="PANTHER" id="PTHR43214">
    <property type="entry name" value="TWO-COMPONENT RESPONSE REGULATOR"/>
    <property type="match status" value="1"/>
</dbReference>
<dbReference type="GO" id="GO:0003677">
    <property type="term" value="F:DNA binding"/>
    <property type="evidence" value="ECO:0007669"/>
    <property type="project" value="UniProtKB-KW"/>
</dbReference>
<evidence type="ECO:0000259" key="6">
    <source>
        <dbReference type="PROSITE" id="PS50043"/>
    </source>
</evidence>
<dbReference type="SMART" id="SM00448">
    <property type="entry name" value="REC"/>
    <property type="match status" value="1"/>
</dbReference>
<dbReference type="InterPro" id="IPR011006">
    <property type="entry name" value="CheY-like_superfamily"/>
</dbReference>
<organism evidence="8">
    <name type="scientific">Sporolactobacillus sp. Y61</name>
    <dbReference type="NCBI Taxonomy" id="3160863"/>
    <lineage>
        <taxon>Bacteria</taxon>
        <taxon>Bacillati</taxon>
        <taxon>Bacillota</taxon>
        <taxon>Bacilli</taxon>
        <taxon>Bacillales</taxon>
        <taxon>Sporolactobacillaceae</taxon>
        <taxon>Sporolactobacillus</taxon>
    </lineage>
</organism>
<feature type="domain" description="HTH luxR-type" evidence="6">
    <location>
        <begin position="141"/>
        <end position="207"/>
    </location>
</feature>
<dbReference type="InterPro" id="IPR016032">
    <property type="entry name" value="Sig_transdc_resp-reg_C-effctor"/>
</dbReference>
<protein>
    <submittedName>
        <fullName evidence="8">Response regulator transcription factor</fullName>
    </submittedName>
</protein>
<keyword evidence="1 5" id="KW-0597">Phosphoprotein</keyword>
<keyword evidence="4" id="KW-0804">Transcription</keyword>
<evidence type="ECO:0000313" key="8">
    <source>
        <dbReference type="EMBL" id="XCJ15643.1"/>
    </source>
</evidence>
<evidence type="ECO:0000256" key="2">
    <source>
        <dbReference type="ARBA" id="ARBA00023015"/>
    </source>
</evidence>
<keyword evidence="2" id="KW-0805">Transcription regulation</keyword>
<dbReference type="RefSeq" id="WP_129928785.1">
    <property type="nucleotide sequence ID" value="NZ_CP159510.1"/>
</dbReference>
<dbReference type="PROSITE" id="PS00622">
    <property type="entry name" value="HTH_LUXR_1"/>
    <property type="match status" value="1"/>
</dbReference>
<reference evidence="8" key="1">
    <citation type="submission" date="2024-06" db="EMBL/GenBank/DDBJ databases">
        <authorList>
            <person name="Fan A."/>
            <person name="Zhang F.Y."/>
            <person name="Zhang L."/>
        </authorList>
    </citation>
    <scope>NUCLEOTIDE SEQUENCE</scope>
    <source>
        <strain evidence="8">Y61</strain>
    </source>
</reference>
<dbReference type="CDD" id="cd06170">
    <property type="entry name" value="LuxR_C_like"/>
    <property type="match status" value="1"/>
</dbReference>